<organism evidence="1 2">
    <name type="scientific">Flavobacterium azizsancarii</name>
    <dbReference type="NCBI Taxonomy" id="2961580"/>
    <lineage>
        <taxon>Bacteria</taxon>
        <taxon>Pseudomonadati</taxon>
        <taxon>Bacteroidota</taxon>
        <taxon>Flavobacteriia</taxon>
        <taxon>Flavobacteriales</taxon>
        <taxon>Flavobacteriaceae</taxon>
        <taxon>Flavobacterium</taxon>
    </lineage>
</organism>
<evidence type="ECO:0000313" key="2">
    <source>
        <dbReference type="Proteomes" id="UP001212170"/>
    </source>
</evidence>
<name>A0ABT4WAS7_9FLAO</name>
<comment type="caution">
    <text evidence="1">The sequence shown here is derived from an EMBL/GenBank/DDBJ whole genome shotgun (WGS) entry which is preliminary data.</text>
</comment>
<gene>
    <name evidence="1" type="ORF">NJT12_06190</name>
</gene>
<evidence type="ECO:0000313" key="1">
    <source>
        <dbReference type="EMBL" id="MDA6069204.1"/>
    </source>
</evidence>
<dbReference type="EMBL" id="JAMZNK010000007">
    <property type="protein sequence ID" value="MDA6069204.1"/>
    <property type="molecule type" value="Genomic_DNA"/>
</dbReference>
<sequence length="95" mass="11191">MERILLLIFFVLFSNVILSQSYLFRITKQFNFRVASSDDHSSQFFKIKKNQIFIASMSIGNDYYNVINIAADKEEDVHKLYKKKGNSSTEFYTMI</sequence>
<accession>A0ABT4WAS7</accession>
<dbReference type="RefSeq" id="WP_271335019.1">
    <property type="nucleotide sequence ID" value="NZ_JAMZNK010000007.1"/>
</dbReference>
<proteinExistence type="predicted"/>
<protein>
    <submittedName>
        <fullName evidence="1">Uncharacterized protein</fullName>
    </submittedName>
</protein>
<reference evidence="1 2" key="1">
    <citation type="journal article" date="2023" name="Chemosphere">
        <title>Whole genome analysis of Flavobacterium aziz-sancarii sp. nov., isolated from Ardley Island (Antarctica), revealed a rich resistome and bioremediation potential.</title>
        <authorList>
            <person name="Otur C."/>
            <person name="Okay S."/>
            <person name="Kurt-Kizildogan A."/>
        </authorList>
    </citation>
    <scope>NUCLEOTIDE SEQUENCE [LARGE SCALE GENOMIC DNA]</scope>
    <source>
        <strain evidence="1 2">AC</strain>
    </source>
</reference>
<keyword evidence="2" id="KW-1185">Reference proteome</keyword>
<dbReference type="Proteomes" id="UP001212170">
    <property type="component" value="Unassembled WGS sequence"/>
</dbReference>